<reference evidence="2" key="1">
    <citation type="journal article" date="2019" name="Int. J. Syst. Evol. Microbiol.">
        <title>The Global Catalogue of Microorganisms (GCM) 10K type strain sequencing project: providing services to taxonomists for standard genome sequencing and annotation.</title>
        <authorList>
            <consortium name="The Broad Institute Genomics Platform"/>
            <consortium name="The Broad Institute Genome Sequencing Center for Infectious Disease"/>
            <person name="Wu L."/>
            <person name="Ma J."/>
        </authorList>
    </citation>
    <scope>NUCLEOTIDE SEQUENCE [LARGE SCALE GENOMIC DNA]</scope>
    <source>
        <strain evidence="2">JCM 18401</strain>
    </source>
</reference>
<keyword evidence="2" id="KW-1185">Reference proteome</keyword>
<name>A0ABP9F8F3_9GAMM</name>
<evidence type="ECO:0000313" key="2">
    <source>
        <dbReference type="Proteomes" id="UP001499988"/>
    </source>
</evidence>
<gene>
    <name evidence="1" type="ORF">GCM10023333_30710</name>
</gene>
<accession>A0ABP9F8F3</accession>
<organism evidence="1 2">
    <name type="scientific">Ferrimonas pelagia</name>
    <dbReference type="NCBI Taxonomy" id="1177826"/>
    <lineage>
        <taxon>Bacteria</taxon>
        <taxon>Pseudomonadati</taxon>
        <taxon>Pseudomonadota</taxon>
        <taxon>Gammaproteobacteria</taxon>
        <taxon>Alteromonadales</taxon>
        <taxon>Ferrimonadaceae</taxon>
        <taxon>Ferrimonas</taxon>
    </lineage>
</organism>
<dbReference type="Proteomes" id="UP001499988">
    <property type="component" value="Unassembled WGS sequence"/>
</dbReference>
<protein>
    <submittedName>
        <fullName evidence="1">Uncharacterized protein</fullName>
    </submittedName>
</protein>
<evidence type="ECO:0000313" key="1">
    <source>
        <dbReference type="EMBL" id="GAA4895347.1"/>
    </source>
</evidence>
<sequence length="65" mass="6934">MAGIAAYLHLVMAAELPVLDDQGGDVGVAIHALLIGECGQCQQEQGKQEAFHRSFLVQRGADKEV</sequence>
<comment type="caution">
    <text evidence="1">The sequence shown here is derived from an EMBL/GenBank/DDBJ whole genome shotgun (WGS) entry which is preliminary data.</text>
</comment>
<proteinExistence type="predicted"/>
<dbReference type="EMBL" id="BAABJZ010000094">
    <property type="protein sequence ID" value="GAA4895347.1"/>
    <property type="molecule type" value="Genomic_DNA"/>
</dbReference>